<dbReference type="InterPro" id="IPR011009">
    <property type="entry name" value="Kinase-like_dom_sf"/>
</dbReference>
<reference evidence="2 3" key="1">
    <citation type="submission" date="2019-02" db="EMBL/GenBank/DDBJ databases">
        <title>Genomic Encyclopedia of Type Strains, Phase IV (KMG-IV): sequencing the most valuable type-strain genomes for metagenomic binning, comparative biology and taxonomic classification.</title>
        <authorList>
            <person name="Goeker M."/>
        </authorList>
    </citation>
    <scope>NUCLEOTIDE SEQUENCE [LARGE SCALE GENOMIC DNA]</scope>
    <source>
        <strain evidence="2 3">DSM 45622</strain>
    </source>
</reference>
<dbReference type="RefSeq" id="WP_130494336.1">
    <property type="nucleotide sequence ID" value="NZ_SGXD01000005.1"/>
</dbReference>
<dbReference type="InterPro" id="IPR051678">
    <property type="entry name" value="AGP_Transferase"/>
</dbReference>
<dbReference type="PANTHER" id="PTHR21310:SF40">
    <property type="entry name" value="AMINOGLYCOSIDE PHOSPHOTRANSFERASE DOMAIN-CONTAINING PROTEIN-RELATED"/>
    <property type="match status" value="1"/>
</dbReference>
<sequence length="253" mass="27526">MSAPDPAPAQEVEVVAASADRATVRCGSTFVKIDSDRARAEAEVAAMRLAPVPTPQVLWHEPPVLALAAVRGTPLGRVGHPSTASARAWTAAGAAVRRLHDAPLPPRTGPSAEDLARRLAAECDWLRAEAALPYDLLARRRRQAESVLRPWEPVFVHGDLHVSHVFVDGDEVTGILDWSEAGQGDALQDIATLTLSQEQHLDDLLSGYGRDVDLDVVRGWWAYRCLTAIRWLSENGYGDPASLPEAELLRRMD</sequence>
<dbReference type="EMBL" id="SGXD01000005">
    <property type="protein sequence ID" value="RZS80134.1"/>
    <property type="molecule type" value="Genomic_DNA"/>
</dbReference>
<dbReference type="AlphaFoldDB" id="A0A4V2F2U7"/>
<dbReference type="Pfam" id="PF01636">
    <property type="entry name" value="APH"/>
    <property type="match status" value="1"/>
</dbReference>
<comment type="caution">
    <text evidence="2">The sequence shown here is derived from an EMBL/GenBank/DDBJ whole genome shotgun (WGS) entry which is preliminary data.</text>
</comment>
<organism evidence="2 3">
    <name type="scientific">Motilibacter rhizosphaerae</name>
    <dbReference type="NCBI Taxonomy" id="598652"/>
    <lineage>
        <taxon>Bacteria</taxon>
        <taxon>Bacillati</taxon>
        <taxon>Actinomycetota</taxon>
        <taxon>Actinomycetes</taxon>
        <taxon>Motilibacterales</taxon>
        <taxon>Motilibacteraceae</taxon>
        <taxon>Motilibacter</taxon>
    </lineage>
</organism>
<evidence type="ECO:0000259" key="1">
    <source>
        <dbReference type="Pfam" id="PF01636"/>
    </source>
</evidence>
<protein>
    <submittedName>
        <fullName evidence="2">Aminoglycoside phosphotransferase</fullName>
    </submittedName>
</protein>
<keyword evidence="2" id="KW-0808">Transferase</keyword>
<accession>A0A4V2F2U7</accession>
<feature type="domain" description="Aminoglycoside phosphotransferase" evidence="1">
    <location>
        <begin position="29"/>
        <end position="218"/>
    </location>
</feature>
<dbReference type="GO" id="GO:0016740">
    <property type="term" value="F:transferase activity"/>
    <property type="evidence" value="ECO:0007669"/>
    <property type="project" value="UniProtKB-KW"/>
</dbReference>
<dbReference type="InterPro" id="IPR002575">
    <property type="entry name" value="Aminoglycoside_PTrfase"/>
</dbReference>
<keyword evidence="3" id="KW-1185">Reference proteome</keyword>
<name>A0A4V2F2U7_9ACTN</name>
<dbReference type="OrthoDB" id="9797603at2"/>
<dbReference type="Proteomes" id="UP000293638">
    <property type="component" value="Unassembled WGS sequence"/>
</dbReference>
<dbReference type="SUPFAM" id="SSF56112">
    <property type="entry name" value="Protein kinase-like (PK-like)"/>
    <property type="match status" value="1"/>
</dbReference>
<evidence type="ECO:0000313" key="3">
    <source>
        <dbReference type="Proteomes" id="UP000293638"/>
    </source>
</evidence>
<evidence type="ECO:0000313" key="2">
    <source>
        <dbReference type="EMBL" id="RZS80134.1"/>
    </source>
</evidence>
<gene>
    <name evidence="2" type="ORF">EV189_3615</name>
</gene>
<dbReference type="PANTHER" id="PTHR21310">
    <property type="entry name" value="AMINOGLYCOSIDE PHOSPHOTRANSFERASE-RELATED-RELATED"/>
    <property type="match status" value="1"/>
</dbReference>
<dbReference type="Gene3D" id="3.90.1200.10">
    <property type="match status" value="1"/>
</dbReference>
<proteinExistence type="predicted"/>